<reference evidence="2" key="1">
    <citation type="journal article" date="2019" name="Int. J. Syst. Evol. Microbiol.">
        <title>The Global Catalogue of Microorganisms (GCM) 10K type strain sequencing project: providing services to taxonomists for standard genome sequencing and annotation.</title>
        <authorList>
            <consortium name="The Broad Institute Genomics Platform"/>
            <consortium name="The Broad Institute Genome Sequencing Center for Infectious Disease"/>
            <person name="Wu L."/>
            <person name="Ma J."/>
        </authorList>
    </citation>
    <scope>NUCLEOTIDE SEQUENCE [LARGE SCALE GENOMIC DNA]</scope>
    <source>
        <strain evidence="2">CGMCC 4.7357</strain>
    </source>
</reference>
<sequence>MGVSGELCELRALPGTPCLAGTDGGRPWHGPGGGPAVDLTLVADETLDGGLVWLLYRVTERAPAATG</sequence>
<protein>
    <submittedName>
        <fullName evidence="1">Uncharacterized protein</fullName>
    </submittedName>
</protein>
<proteinExistence type="predicted"/>
<evidence type="ECO:0000313" key="1">
    <source>
        <dbReference type="EMBL" id="MFC4493728.1"/>
    </source>
</evidence>
<accession>A0ABV9A5E0</accession>
<organism evidence="1 2">
    <name type="scientific">Streptomyces ovatisporus</name>
    <dbReference type="NCBI Taxonomy" id="1128682"/>
    <lineage>
        <taxon>Bacteria</taxon>
        <taxon>Bacillati</taxon>
        <taxon>Actinomycetota</taxon>
        <taxon>Actinomycetes</taxon>
        <taxon>Kitasatosporales</taxon>
        <taxon>Streptomycetaceae</taxon>
        <taxon>Streptomyces</taxon>
    </lineage>
</organism>
<gene>
    <name evidence="1" type="ORF">ACFPA8_06205</name>
</gene>
<evidence type="ECO:0000313" key="2">
    <source>
        <dbReference type="Proteomes" id="UP001595997"/>
    </source>
</evidence>
<keyword evidence="2" id="KW-1185">Reference proteome</keyword>
<comment type="caution">
    <text evidence="1">The sequence shown here is derived from an EMBL/GenBank/DDBJ whole genome shotgun (WGS) entry which is preliminary data.</text>
</comment>
<dbReference type="Proteomes" id="UP001595997">
    <property type="component" value="Unassembled WGS sequence"/>
</dbReference>
<name>A0ABV9A5E0_9ACTN</name>
<dbReference type="EMBL" id="JBHSFH010000004">
    <property type="protein sequence ID" value="MFC4493728.1"/>
    <property type="molecule type" value="Genomic_DNA"/>
</dbReference>
<dbReference type="RefSeq" id="WP_386443478.1">
    <property type="nucleotide sequence ID" value="NZ_JBHSFH010000004.1"/>
</dbReference>